<dbReference type="AlphaFoldDB" id="A0A4Q9KSM5"/>
<proteinExistence type="predicted"/>
<dbReference type="EMBL" id="PITI01002728">
    <property type="protein sequence ID" value="TBT97753.1"/>
    <property type="molecule type" value="Genomic_DNA"/>
</dbReference>
<protein>
    <submittedName>
        <fullName evidence="1">Uncharacterized protein</fullName>
    </submittedName>
</protein>
<evidence type="ECO:0000313" key="1">
    <source>
        <dbReference type="EMBL" id="TBT97753.1"/>
    </source>
</evidence>
<feature type="non-terminal residue" evidence="1">
    <location>
        <position position="82"/>
    </location>
</feature>
<keyword evidence="2" id="KW-1185">Reference proteome</keyword>
<organism evidence="1 2">
    <name type="scientific">Hamiltosporidium magnivora</name>
    <dbReference type="NCBI Taxonomy" id="148818"/>
    <lineage>
        <taxon>Eukaryota</taxon>
        <taxon>Fungi</taxon>
        <taxon>Fungi incertae sedis</taxon>
        <taxon>Microsporidia</taxon>
        <taxon>Dubosqiidae</taxon>
        <taxon>Hamiltosporidium</taxon>
    </lineage>
</organism>
<dbReference type="VEuPathDB" id="MicrosporidiaDB:CWI36_2728p0010"/>
<reference evidence="1 2" key="1">
    <citation type="submission" date="2017-12" db="EMBL/GenBank/DDBJ databases">
        <authorList>
            <person name="Pombert J.-F."/>
            <person name="Haag K.L."/>
            <person name="Ebert D."/>
        </authorList>
    </citation>
    <scope>NUCLEOTIDE SEQUENCE [LARGE SCALE GENOMIC DNA]</scope>
    <source>
        <strain evidence="1">BE-OM-2</strain>
    </source>
</reference>
<evidence type="ECO:0000313" key="2">
    <source>
        <dbReference type="Proteomes" id="UP000291404"/>
    </source>
</evidence>
<gene>
    <name evidence="1" type="ORF">CWI36_2728p0010</name>
</gene>
<dbReference type="Proteomes" id="UP000291404">
    <property type="component" value="Unassembled WGS sequence"/>
</dbReference>
<comment type="caution">
    <text evidence="1">The sequence shown here is derived from an EMBL/GenBank/DDBJ whole genome shotgun (WGS) entry which is preliminary data.</text>
</comment>
<name>A0A4Q9KSM5_9MICR</name>
<accession>A0A4Q9KSM5</accession>
<dbReference type="VEuPathDB" id="MicrosporidiaDB:CWI39_1241p0010"/>
<sequence>MNYFILNGYALAEDLTGEEKKAFYALLGKVYEDCPRKYIRFLLGDMDEKIRKYYVCASIRNYTLQKEHSENGFRLLNFAIRG</sequence>